<reference evidence="2 3" key="2">
    <citation type="journal article" date="2011" name="Stand. Genomic Sci.">
        <title>Complete genome sequence of Ferroglobus placidus AEDII12DO.</title>
        <authorList>
            <person name="Anderson I."/>
            <person name="Risso C."/>
            <person name="Holmes D."/>
            <person name="Lucas S."/>
            <person name="Copeland A."/>
            <person name="Lapidus A."/>
            <person name="Cheng J.F."/>
            <person name="Bruce D."/>
            <person name="Goodwin L."/>
            <person name="Pitluck S."/>
            <person name="Saunders E."/>
            <person name="Brettin T."/>
            <person name="Detter J.C."/>
            <person name="Han C."/>
            <person name="Tapia R."/>
            <person name="Larimer F."/>
            <person name="Land M."/>
            <person name="Hauser L."/>
            <person name="Woyke T."/>
            <person name="Lovley D."/>
            <person name="Kyrpides N."/>
            <person name="Ivanova N."/>
        </authorList>
    </citation>
    <scope>NUCLEOTIDE SEQUENCE [LARGE SCALE GENOMIC DNA]</scope>
    <source>
        <strain evidence="3">DSM 10642 / AEDII12DO</strain>
    </source>
</reference>
<sequence length="241" mass="28300">MKWSEHRRVTAEICKRFGLENCLEVTRASILPDVEPDYYWVYGKRRAYRRRVPHHDAMAVNYAFNYLKRARKAFLRGESYAEPLGRALHYLQDYSIDPTEKIWIFSYRSDSAHDERERIRVDVDESAINEAKSLTCYPHQFKSVVFQTKRGKNPGEISYACSFLTALALKMIVNPDMPENLTENYNKALAIHAVILLLPWLILLAFASGATYFVLSAIASLLLHYADFYYRRWKTDYEWFS</sequence>
<evidence type="ECO:0000313" key="2">
    <source>
        <dbReference type="EMBL" id="ADC65643.1"/>
    </source>
</evidence>
<dbReference type="KEGG" id="fpl:Ferp_1492"/>
<gene>
    <name evidence="2" type="ordered locus">Ferp_1492</name>
</gene>
<proteinExistence type="predicted"/>
<dbReference type="SUPFAM" id="SSF48537">
    <property type="entry name" value="Phospholipase C/P1 nuclease"/>
    <property type="match status" value="1"/>
</dbReference>
<dbReference type="GeneID" id="8779011"/>
<name>D3RYT0_FERPA</name>
<evidence type="ECO:0008006" key="4">
    <source>
        <dbReference type="Google" id="ProtNLM"/>
    </source>
</evidence>
<dbReference type="AlphaFoldDB" id="D3RYT0"/>
<keyword evidence="1" id="KW-0472">Membrane</keyword>
<accession>D3RYT0</accession>
<dbReference type="Proteomes" id="UP000002613">
    <property type="component" value="Chromosome"/>
</dbReference>
<dbReference type="GO" id="GO:0016788">
    <property type="term" value="F:hydrolase activity, acting on ester bonds"/>
    <property type="evidence" value="ECO:0007669"/>
    <property type="project" value="InterPro"/>
</dbReference>
<dbReference type="OrthoDB" id="359517at2157"/>
<feature type="transmembrane region" description="Helical" evidence="1">
    <location>
        <begin position="193"/>
        <end position="223"/>
    </location>
</feature>
<evidence type="ECO:0000313" key="3">
    <source>
        <dbReference type="Proteomes" id="UP000002613"/>
    </source>
</evidence>
<dbReference type="InterPro" id="IPR008947">
    <property type="entry name" value="PLipase_C/P1_nuclease_dom_sf"/>
</dbReference>
<protein>
    <recommendedName>
        <fullName evidence="4">Phospholipase C/D domain-containing protein</fullName>
    </recommendedName>
</protein>
<keyword evidence="3" id="KW-1185">Reference proteome</keyword>
<dbReference type="PaxDb" id="589924-Ferp_1492"/>
<dbReference type="RefSeq" id="WP_012965986.1">
    <property type="nucleotide sequence ID" value="NC_013849.1"/>
</dbReference>
<organism evidence="2 3">
    <name type="scientific">Ferroglobus placidus (strain DSM 10642 / AEDII12DO)</name>
    <dbReference type="NCBI Taxonomy" id="589924"/>
    <lineage>
        <taxon>Archaea</taxon>
        <taxon>Methanobacteriati</taxon>
        <taxon>Methanobacteriota</taxon>
        <taxon>Archaeoglobi</taxon>
        <taxon>Archaeoglobales</taxon>
        <taxon>Archaeoglobaceae</taxon>
        <taxon>Ferroglobus</taxon>
    </lineage>
</organism>
<keyword evidence="1" id="KW-0812">Transmembrane</keyword>
<feature type="transmembrane region" description="Helical" evidence="1">
    <location>
        <begin position="157"/>
        <end position="173"/>
    </location>
</feature>
<reference evidence="3" key="1">
    <citation type="submission" date="2010-02" db="EMBL/GenBank/DDBJ databases">
        <title>Complete sequence of Ferroglobus placidus DSM 10642.</title>
        <authorList>
            <consortium name="US DOE Joint Genome Institute"/>
            <person name="Lucas S."/>
            <person name="Copeland A."/>
            <person name="Lapidus A."/>
            <person name="Cheng J.-F."/>
            <person name="Bruce D."/>
            <person name="Goodwin L."/>
            <person name="Pitluck S."/>
            <person name="Saunders E."/>
            <person name="Brettin T."/>
            <person name="Detter J.C."/>
            <person name="Han C."/>
            <person name="Tapia R."/>
            <person name="Larimer F."/>
            <person name="Land M."/>
            <person name="Hauser L."/>
            <person name="Kyrpides N."/>
            <person name="Ivanova N."/>
            <person name="Holmes D."/>
            <person name="Lovley D."/>
            <person name="Kyrpides N."/>
            <person name="Anderson I.J."/>
            <person name="Woyke T."/>
        </authorList>
    </citation>
    <scope>NUCLEOTIDE SEQUENCE [LARGE SCALE GENOMIC DNA]</scope>
    <source>
        <strain evidence="3">DSM 10642 / AEDII12DO</strain>
    </source>
</reference>
<evidence type="ECO:0000256" key="1">
    <source>
        <dbReference type="SAM" id="Phobius"/>
    </source>
</evidence>
<dbReference type="eggNOG" id="arCOG07030">
    <property type="taxonomic scope" value="Archaea"/>
</dbReference>
<dbReference type="HOGENOM" id="CLU_1182848_0_0_2"/>
<dbReference type="EMBL" id="CP001899">
    <property type="protein sequence ID" value="ADC65643.1"/>
    <property type="molecule type" value="Genomic_DNA"/>
</dbReference>
<keyword evidence="1" id="KW-1133">Transmembrane helix</keyword>